<accession>E4Z1B6</accession>
<gene>
    <name evidence="1" type="ORF">GSOID_T00023571001</name>
</gene>
<dbReference type="EMBL" id="FN656467">
    <property type="protein sequence ID" value="CBY41494.1"/>
    <property type="molecule type" value="Genomic_DNA"/>
</dbReference>
<proteinExistence type="predicted"/>
<reference evidence="1" key="1">
    <citation type="journal article" date="2010" name="Science">
        <title>Plasticity of animal genome architecture unmasked by rapid evolution of a pelagic tunicate.</title>
        <authorList>
            <person name="Denoeud F."/>
            <person name="Henriet S."/>
            <person name="Mungpakdee S."/>
            <person name="Aury J.M."/>
            <person name="Da Silva C."/>
            <person name="Brinkmann H."/>
            <person name="Mikhaleva J."/>
            <person name="Olsen L.C."/>
            <person name="Jubin C."/>
            <person name="Canestro C."/>
            <person name="Bouquet J.M."/>
            <person name="Danks G."/>
            <person name="Poulain J."/>
            <person name="Campsteijn C."/>
            <person name="Adamski M."/>
            <person name="Cross I."/>
            <person name="Yadetie F."/>
            <person name="Muffato M."/>
            <person name="Louis A."/>
            <person name="Butcher S."/>
            <person name="Tsagkogeorga G."/>
            <person name="Konrad A."/>
            <person name="Singh S."/>
            <person name="Jensen M.F."/>
            <person name="Cong E.H."/>
            <person name="Eikeseth-Otteraa H."/>
            <person name="Noel B."/>
            <person name="Anthouard V."/>
            <person name="Porcel B.M."/>
            <person name="Kachouri-Lafond R."/>
            <person name="Nishino A."/>
            <person name="Ugolini M."/>
            <person name="Chourrout P."/>
            <person name="Nishida H."/>
            <person name="Aasland R."/>
            <person name="Huzurbazar S."/>
            <person name="Westhof E."/>
            <person name="Delsuc F."/>
            <person name="Lehrach H."/>
            <person name="Reinhardt R."/>
            <person name="Weissenbach J."/>
            <person name="Roy S.W."/>
            <person name="Artiguenave F."/>
            <person name="Postlethwait J.H."/>
            <person name="Manak J.R."/>
            <person name="Thompson E.M."/>
            <person name="Jaillon O."/>
            <person name="Du Pasquier L."/>
            <person name="Boudinot P."/>
            <person name="Liberles D.A."/>
            <person name="Volff J.N."/>
            <person name="Philippe H."/>
            <person name="Lenhard B."/>
            <person name="Roest Crollius H."/>
            <person name="Wincker P."/>
            <person name="Chourrout D."/>
        </authorList>
    </citation>
    <scope>NUCLEOTIDE SEQUENCE [LARGE SCALE GENOMIC DNA]</scope>
</reference>
<name>E4Z1B6_OIKDI</name>
<dbReference type="Proteomes" id="UP000011014">
    <property type="component" value="Unassembled WGS sequence"/>
</dbReference>
<organism evidence="1">
    <name type="scientific">Oikopleura dioica</name>
    <name type="common">Tunicate</name>
    <dbReference type="NCBI Taxonomy" id="34765"/>
    <lineage>
        <taxon>Eukaryota</taxon>
        <taxon>Metazoa</taxon>
        <taxon>Chordata</taxon>
        <taxon>Tunicata</taxon>
        <taxon>Appendicularia</taxon>
        <taxon>Copelata</taxon>
        <taxon>Oikopleuridae</taxon>
        <taxon>Oikopleura</taxon>
    </lineage>
</organism>
<protein>
    <submittedName>
        <fullName evidence="1">Uncharacterized protein</fullName>
    </submittedName>
</protein>
<feature type="non-terminal residue" evidence="1">
    <location>
        <position position="1"/>
    </location>
</feature>
<sequence length="15" mass="1772">KRLAPDRNTSDWKGK</sequence>
<evidence type="ECO:0000313" key="1">
    <source>
        <dbReference type="EMBL" id="CBY41494.1"/>
    </source>
</evidence>